<sequence length="237" mass="27263">MNPPVPMMLYCRPTFHRQFEFLHDEVLKKGHLGWILGPPGTGKSSTAMAFASTMNRREWIVTWIHVDKLMAWKCVHLIGDTRKTRLIDISDVDEVLMVDDTRHHVVLVDGWTDSDAFNELTSKCIQWFLESNEEVRKQQLAFICSVAARGKPKESMDILTRANEFHMWSWTLDEYLHAVKNGVVYESASQYLNAPVLLRNRVAMVESKYYYAGGSCRNMFHFNTETVATKLSDAVDA</sequence>
<dbReference type="AlphaFoldDB" id="A0A6G0XLH9"/>
<dbReference type="InterPro" id="IPR027417">
    <property type="entry name" value="P-loop_NTPase"/>
</dbReference>
<protein>
    <recommendedName>
        <fullName evidence="3">ATPase AAA-type core domain-containing protein</fullName>
    </recommendedName>
</protein>
<dbReference type="Gene3D" id="3.40.50.300">
    <property type="entry name" value="P-loop containing nucleotide triphosphate hydrolases"/>
    <property type="match status" value="1"/>
</dbReference>
<keyword evidence="2" id="KW-1185">Reference proteome</keyword>
<gene>
    <name evidence="1" type="ORF">Ae201684_003553</name>
</gene>
<accession>A0A6G0XLH9</accession>
<evidence type="ECO:0000313" key="2">
    <source>
        <dbReference type="Proteomes" id="UP000481153"/>
    </source>
</evidence>
<dbReference type="Proteomes" id="UP000481153">
    <property type="component" value="Unassembled WGS sequence"/>
</dbReference>
<comment type="caution">
    <text evidence="1">The sequence shown here is derived from an EMBL/GenBank/DDBJ whole genome shotgun (WGS) entry which is preliminary data.</text>
</comment>
<evidence type="ECO:0008006" key="3">
    <source>
        <dbReference type="Google" id="ProtNLM"/>
    </source>
</evidence>
<proteinExistence type="predicted"/>
<name>A0A6G0XLH9_9STRA</name>
<reference evidence="1 2" key="1">
    <citation type="submission" date="2019-07" db="EMBL/GenBank/DDBJ databases">
        <title>Genomics analysis of Aphanomyces spp. identifies a new class of oomycete effector associated with host adaptation.</title>
        <authorList>
            <person name="Gaulin E."/>
        </authorList>
    </citation>
    <scope>NUCLEOTIDE SEQUENCE [LARGE SCALE GENOMIC DNA]</scope>
    <source>
        <strain evidence="1 2">ATCC 201684</strain>
    </source>
</reference>
<organism evidence="1 2">
    <name type="scientific">Aphanomyces euteiches</name>
    <dbReference type="NCBI Taxonomy" id="100861"/>
    <lineage>
        <taxon>Eukaryota</taxon>
        <taxon>Sar</taxon>
        <taxon>Stramenopiles</taxon>
        <taxon>Oomycota</taxon>
        <taxon>Saprolegniomycetes</taxon>
        <taxon>Saprolegniales</taxon>
        <taxon>Verrucalvaceae</taxon>
        <taxon>Aphanomyces</taxon>
    </lineage>
</organism>
<dbReference type="SUPFAM" id="SSF52540">
    <property type="entry name" value="P-loop containing nucleoside triphosphate hydrolases"/>
    <property type="match status" value="1"/>
</dbReference>
<dbReference type="EMBL" id="VJMJ01000039">
    <property type="protein sequence ID" value="KAF0741219.1"/>
    <property type="molecule type" value="Genomic_DNA"/>
</dbReference>
<dbReference type="VEuPathDB" id="FungiDB:AeMF1_000831"/>
<evidence type="ECO:0000313" key="1">
    <source>
        <dbReference type="EMBL" id="KAF0741219.1"/>
    </source>
</evidence>